<evidence type="ECO:0000256" key="2">
    <source>
        <dbReference type="ARBA" id="ARBA00022692"/>
    </source>
</evidence>
<organism evidence="6 7">
    <name type="scientific">Metabacillus mangrovi</name>
    <dbReference type="NCBI Taxonomy" id="1491830"/>
    <lineage>
        <taxon>Bacteria</taxon>
        <taxon>Bacillati</taxon>
        <taxon>Bacillota</taxon>
        <taxon>Bacilli</taxon>
        <taxon>Bacillales</taxon>
        <taxon>Bacillaceae</taxon>
        <taxon>Metabacillus</taxon>
    </lineage>
</organism>
<keyword evidence="3 5" id="KW-1133">Transmembrane helix</keyword>
<reference evidence="6 7" key="1">
    <citation type="journal article" date="2017" name="Int. J. Syst. Evol. Microbiol.">
        <title>Bacillus mangrovi sp. nov., isolated from a sediment sample from a mangrove forest.</title>
        <authorList>
            <person name="Gupta V."/>
            <person name="Singh P.K."/>
            <person name="Korpole S."/>
            <person name="Tanuku N.R.S."/>
            <person name="Pinnaka A.K."/>
        </authorList>
    </citation>
    <scope>NUCLEOTIDE SEQUENCE [LARGE SCALE GENOMIC DNA]</scope>
    <source>
        <strain evidence="6 7">KCTC 33872</strain>
    </source>
</reference>
<comment type="caution">
    <text evidence="6">The sequence shown here is derived from an EMBL/GenBank/DDBJ whole genome shotgun (WGS) entry which is preliminary data.</text>
</comment>
<feature type="transmembrane region" description="Helical" evidence="5">
    <location>
        <begin position="206"/>
        <end position="230"/>
    </location>
</feature>
<dbReference type="Pfam" id="PF04172">
    <property type="entry name" value="LrgB"/>
    <property type="match status" value="1"/>
</dbReference>
<dbReference type="PANTHER" id="PTHR30249:SF0">
    <property type="entry name" value="PLASTIDAL GLYCOLATE_GLYCERATE TRANSLOCATOR 1, CHLOROPLASTIC"/>
    <property type="match status" value="1"/>
</dbReference>
<evidence type="ECO:0000256" key="1">
    <source>
        <dbReference type="ARBA" id="ARBA00004141"/>
    </source>
</evidence>
<evidence type="ECO:0000256" key="5">
    <source>
        <dbReference type="SAM" id="Phobius"/>
    </source>
</evidence>
<feature type="transmembrane region" description="Helical" evidence="5">
    <location>
        <begin position="35"/>
        <end position="55"/>
    </location>
</feature>
<dbReference type="EMBL" id="WMIB01000006">
    <property type="protein sequence ID" value="MTH53466.1"/>
    <property type="molecule type" value="Genomic_DNA"/>
</dbReference>
<dbReference type="GO" id="GO:0016020">
    <property type="term" value="C:membrane"/>
    <property type="evidence" value="ECO:0007669"/>
    <property type="project" value="UniProtKB-SubCell"/>
</dbReference>
<accession>A0A7X2S643</accession>
<dbReference type="Proteomes" id="UP000434639">
    <property type="component" value="Unassembled WGS sequence"/>
</dbReference>
<dbReference type="OrthoDB" id="9811701at2"/>
<dbReference type="AlphaFoldDB" id="A0A7X2S643"/>
<name>A0A7X2S643_9BACI</name>
<proteinExistence type="predicted"/>
<keyword evidence="7" id="KW-1185">Reference proteome</keyword>
<dbReference type="RefSeq" id="WP_155111990.1">
    <property type="nucleotide sequence ID" value="NZ_WMIB01000006.1"/>
</dbReference>
<evidence type="ECO:0000256" key="3">
    <source>
        <dbReference type="ARBA" id="ARBA00022989"/>
    </source>
</evidence>
<protein>
    <submittedName>
        <fullName evidence="6">CidB/LrgB family autolysis modulator</fullName>
    </submittedName>
</protein>
<evidence type="ECO:0000256" key="4">
    <source>
        <dbReference type="ARBA" id="ARBA00023136"/>
    </source>
</evidence>
<feature type="transmembrane region" description="Helical" evidence="5">
    <location>
        <begin position="61"/>
        <end position="79"/>
    </location>
</feature>
<keyword evidence="2 5" id="KW-0812">Transmembrane</keyword>
<keyword evidence="4 5" id="KW-0472">Membrane</keyword>
<dbReference type="InterPro" id="IPR007300">
    <property type="entry name" value="CidB/LrgB"/>
</dbReference>
<comment type="subcellular location">
    <subcellularLocation>
        <location evidence="1">Membrane</location>
        <topology evidence="1">Multi-pass membrane protein</topology>
    </subcellularLocation>
</comment>
<dbReference type="PANTHER" id="PTHR30249">
    <property type="entry name" value="PUTATIVE SEROTONIN TRANSPORTER"/>
    <property type="match status" value="1"/>
</dbReference>
<sequence>MLIKLLAAATITYMLYRISKWLYRKTGFPLLHPLLITPGLLIVLISVSSVSAAQYTEASRLLTYMLGPATAAFAVPIYKHAGLIKRYTREIFFSVTAGSAAAILSSFLFAFWVHLNGDWMISMLPRSITTPIAIEVSKEIGGLPALTTAFVILTGIIGGMIGPAMIKWLPIHTPIAKGLMLGMAAHGVGTAKAMEYGELEGTFSSLSMILAGFITILWGYSLIPLLILFIS</sequence>
<gene>
    <name evidence="6" type="ORF">GKZ89_08550</name>
</gene>
<evidence type="ECO:0000313" key="7">
    <source>
        <dbReference type="Proteomes" id="UP000434639"/>
    </source>
</evidence>
<evidence type="ECO:0000313" key="6">
    <source>
        <dbReference type="EMBL" id="MTH53466.1"/>
    </source>
</evidence>
<feature type="transmembrane region" description="Helical" evidence="5">
    <location>
        <begin position="145"/>
        <end position="166"/>
    </location>
</feature>
<feature type="transmembrane region" description="Helical" evidence="5">
    <location>
        <begin position="91"/>
        <end position="115"/>
    </location>
</feature>